<name>A0A7V7VQR8_9HYPH</name>
<sequence length="105" mass="12028">MKKTEAVTVVVTVASNKESKRDVFDFFSEYLEHYRIDTSHSINVTLDFDDDSITVQWKDKEKGLRIAKMEDEGRQIMDMFIADYRMVILPLIASESGYPGLNTAA</sequence>
<proteinExistence type="predicted"/>
<comment type="caution">
    <text evidence="1">The sequence shown here is derived from an EMBL/GenBank/DDBJ whole genome shotgun (WGS) entry which is preliminary data.</text>
</comment>
<organism evidence="1 2">
    <name type="scientific">Brucella tritici</name>
    <dbReference type="NCBI Taxonomy" id="94626"/>
    <lineage>
        <taxon>Bacteria</taxon>
        <taxon>Pseudomonadati</taxon>
        <taxon>Pseudomonadota</taxon>
        <taxon>Alphaproteobacteria</taxon>
        <taxon>Hyphomicrobiales</taxon>
        <taxon>Brucellaceae</taxon>
        <taxon>Brucella/Ochrobactrum group</taxon>
        <taxon>Brucella</taxon>
    </lineage>
</organism>
<dbReference type="Proteomes" id="UP000460650">
    <property type="component" value="Unassembled WGS sequence"/>
</dbReference>
<dbReference type="RefSeq" id="WP_151648488.1">
    <property type="nucleotide sequence ID" value="NZ_WBVY01000007.1"/>
</dbReference>
<evidence type="ECO:0000313" key="2">
    <source>
        <dbReference type="Proteomes" id="UP000460650"/>
    </source>
</evidence>
<protein>
    <submittedName>
        <fullName evidence="1">Uncharacterized protein</fullName>
    </submittedName>
</protein>
<dbReference type="AlphaFoldDB" id="A0A7V7VQR8"/>
<dbReference type="EMBL" id="WBVY01000007">
    <property type="protein sequence ID" value="KAB2655182.1"/>
    <property type="molecule type" value="Genomic_DNA"/>
</dbReference>
<gene>
    <name evidence="1" type="ORF">F9K94_21765</name>
</gene>
<accession>A0A7V7VQR8</accession>
<evidence type="ECO:0000313" key="1">
    <source>
        <dbReference type="EMBL" id="KAB2655182.1"/>
    </source>
</evidence>
<reference evidence="1 2" key="1">
    <citation type="submission" date="2019-09" db="EMBL/GenBank/DDBJ databases">
        <title>Taxonomic organization of the family Brucellaceae based on a phylogenomic approach.</title>
        <authorList>
            <person name="Leclercq S."/>
            <person name="Cloeckaert A."/>
            <person name="Zygmunt M.S."/>
        </authorList>
    </citation>
    <scope>NUCLEOTIDE SEQUENCE [LARGE SCALE GENOMIC DNA]</scope>
    <source>
        <strain evidence="1 2">TA93</strain>
    </source>
</reference>